<evidence type="ECO:0000313" key="2">
    <source>
        <dbReference type="Proteomes" id="UP000541426"/>
    </source>
</evidence>
<dbReference type="Pfam" id="PF04134">
    <property type="entry name" value="DCC1-like"/>
    <property type="match status" value="1"/>
</dbReference>
<evidence type="ECO:0000313" key="1">
    <source>
        <dbReference type="EMBL" id="MBB3985439.1"/>
    </source>
</evidence>
<gene>
    <name evidence="1" type="ORF">GGQ68_001772</name>
</gene>
<dbReference type="Proteomes" id="UP000541426">
    <property type="component" value="Unassembled WGS sequence"/>
</dbReference>
<dbReference type="PANTHER" id="PTHR34290:SF2">
    <property type="entry name" value="OS04G0668800 PROTEIN"/>
    <property type="match status" value="1"/>
</dbReference>
<dbReference type="InterPro" id="IPR007263">
    <property type="entry name" value="DCC1-like"/>
</dbReference>
<reference evidence="1 2" key="1">
    <citation type="submission" date="2020-08" db="EMBL/GenBank/DDBJ databases">
        <title>Genomic Encyclopedia of Type Strains, Phase IV (KMG-IV): sequencing the most valuable type-strain genomes for metagenomic binning, comparative biology and taxonomic classification.</title>
        <authorList>
            <person name="Goeker M."/>
        </authorList>
    </citation>
    <scope>NUCLEOTIDE SEQUENCE [LARGE SCALE GENOMIC DNA]</scope>
    <source>
        <strain evidence="1 2">DSM 102235</strain>
    </source>
</reference>
<organism evidence="1 2">
    <name type="scientific">Sagittula marina</name>
    <dbReference type="NCBI Taxonomy" id="943940"/>
    <lineage>
        <taxon>Bacteria</taxon>
        <taxon>Pseudomonadati</taxon>
        <taxon>Pseudomonadota</taxon>
        <taxon>Alphaproteobacteria</taxon>
        <taxon>Rhodobacterales</taxon>
        <taxon>Roseobacteraceae</taxon>
        <taxon>Sagittula</taxon>
    </lineage>
</organism>
<dbReference type="EMBL" id="JACIEJ010000004">
    <property type="protein sequence ID" value="MBB3985439.1"/>
    <property type="molecule type" value="Genomic_DNA"/>
</dbReference>
<proteinExistence type="predicted"/>
<dbReference type="GO" id="GO:0015035">
    <property type="term" value="F:protein-disulfide reductase activity"/>
    <property type="evidence" value="ECO:0007669"/>
    <property type="project" value="InterPro"/>
</dbReference>
<keyword evidence="2" id="KW-1185">Reference proteome</keyword>
<name>A0A7W6DUG9_9RHOB</name>
<dbReference type="AlphaFoldDB" id="A0A7W6DUG9"/>
<dbReference type="RefSeq" id="WP_183965028.1">
    <property type="nucleotide sequence ID" value="NZ_BAABBZ010000018.1"/>
</dbReference>
<dbReference type="PANTHER" id="PTHR34290">
    <property type="entry name" value="SI:CH73-390P7.2"/>
    <property type="match status" value="1"/>
</dbReference>
<comment type="caution">
    <text evidence="1">The sequence shown here is derived from an EMBL/GenBank/DDBJ whole genome shotgun (WGS) entry which is preliminary data.</text>
</comment>
<accession>A0A7W6DUG9</accession>
<dbReference type="InterPro" id="IPR044691">
    <property type="entry name" value="DCC1_Trx"/>
</dbReference>
<sequence>MTRNETPEVTVYYDGACPLCSAEIGHYRKQQGAERLCFVDVSREDVEVGPDLDPDAARGRFHVRRADGTLQSGARGFVAIWAQLPRWRWAAKLARVPGVTQMLEGAYRVFLPLRPWLSRMAGRIGFKPENNI</sequence>
<protein>
    <submittedName>
        <fullName evidence="1">Putative DCC family thiol-disulfide oxidoreductase YuxK</fullName>
    </submittedName>
</protein>